<feature type="compositionally biased region" description="Polar residues" evidence="1">
    <location>
        <begin position="104"/>
        <end position="125"/>
    </location>
</feature>
<protein>
    <submittedName>
        <fullName evidence="2">Uncharacterized protein</fullName>
    </submittedName>
</protein>
<sequence length="125" mass="13128">MKGAKVGSDDSTSPPSVTQNTMASTKWFARASGAAAFDTVGSGSSSLSSLKGSPSAARIPPIRISEAASSDEESSPTTSRLTSSKRPPAPTPDHPLNRPVVTREYSSSSPFRPIRQQQQQADNPR</sequence>
<dbReference type="EMBL" id="HBGK01023984">
    <property type="protein sequence ID" value="CAD9283510.1"/>
    <property type="molecule type" value="Transcribed_RNA"/>
</dbReference>
<feature type="compositionally biased region" description="Polar residues" evidence="1">
    <location>
        <begin position="76"/>
        <end position="85"/>
    </location>
</feature>
<name>A0A7S1Y8Q9_9STRA</name>
<accession>A0A7S1Y8Q9</accession>
<dbReference type="AlphaFoldDB" id="A0A7S1Y8Q9"/>
<proteinExistence type="predicted"/>
<feature type="region of interest" description="Disordered" evidence="1">
    <location>
        <begin position="38"/>
        <end position="125"/>
    </location>
</feature>
<organism evidence="2">
    <name type="scientific">Grammatophora oceanica</name>
    <dbReference type="NCBI Taxonomy" id="210454"/>
    <lineage>
        <taxon>Eukaryota</taxon>
        <taxon>Sar</taxon>
        <taxon>Stramenopiles</taxon>
        <taxon>Ochrophyta</taxon>
        <taxon>Bacillariophyta</taxon>
        <taxon>Fragilariophyceae</taxon>
        <taxon>Fragilariophycidae</taxon>
        <taxon>Rhabdonematales</taxon>
        <taxon>Grammatophoraceae</taxon>
        <taxon>Grammatophora</taxon>
    </lineage>
</organism>
<feature type="compositionally biased region" description="Polar residues" evidence="1">
    <location>
        <begin position="9"/>
        <end position="21"/>
    </location>
</feature>
<evidence type="ECO:0000313" key="2">
    <source>
        <dbReference type="EMBL" id="CAD9283510.1"/>
    </source>
</evidence>
<feature type="region of interest" description="Disordered" evidence="1">
    <location>
        <begin position="1"/>
        <end position="21"/>
    </location>
</feature>
<feature type="compositionally biased region" description="Low complexity" evidence="1">
    <location>
        <begin position="41"/>
        <end position="55"/>
    </location>
</feature>
<reference evidence="2" key="1">
    <citation type="submission" date="2021-01" db="EMBL/GenBank/DDBJ databases">
        <authorList>
            <person name="Corre E."/>
            <person name="Pelletier E."/>
            <person name="Niang G."/>
            <person name="Scheremetjew M."/>
            <person name="Finn R."/>
            <person name="Kale V."/>
            <person name="Holt S."/>
            <person name="Cochrane G."/>
            <person name="Meng A."/>
            <person name="Brown T."/>
            <person name="Cohen L."/>
        </authorList>
    </citation>
    <scope>NUCLEOTIDE SEQUENCE</scope>
    <source>
        <strain evidence="2">CCMP 410</strain>
    </source>
</reference>
<evidence type="ECO:0000256" key="1">
    <source>
        <dbReference type="SAM" id="MobiDB-lite"/>
    </source>
</evidence>
<gene>
    <name evidence="2" type="ORF">GOCE00092_LOCUS12422</name>
</gene>